<dbReference type="AlphaFoldDB" id="I8UDL1"/>
<dbReference type="STRING" id="1196324.A374_13050"/>
<evidence type="ECO:0000313" key="1">
    <source>
        <dbReference type="EMBL" id="EIT84975.1"/>
    </source>
</evidence>
<organism evidence="1 2">
    <name type="scientific">Fictibacillus macauensis ZFHKF-1</name>
    <dbReference type="NCBI Taxonomy" id="1196324"/>
    <lineage>
        <taxon>Bacteria</taxon>
        <taxon>Bacillati</taxon>
        <taxon>Bacillota</taxon>
        <taxon>Bacilli</taxon>
        <taxon>Bacillales</taxon>
        <taxon>Fictibacillaceae</taxon>
        <taxon>Fictibacillus</taxon>
    </lineage>
</organism>
<sequence length="207" mass="24520">MEDTYLYRTDELENAVDYLEKAAFYYNIHDKHRFKWLMISLHGALYGFGVCNIKGTSVDNVLNKPKTKNIPEYILKTKQYYKDKFELEIDDNFASQIYKYFHIDILNFGTVINRCKSTDYMTRNIESKILKLSKKQEEAIEKLKRYRNSMAHFKPSSYIVTEDYDKEIVIPVIGIIEFLAFETNNVPYDIYDDDFEVRIKTALGKFG</sequence>
<accession>I8UDL1</accession>
<proteinExistence type="predicted"/>
<protein>
    <submittedName>
        <fullName evidence="1">Uncharacterized protein</fullName>
    </submittedName>
</protein>
<gene>
    <name evidence="1" type="ORF">A374_13050</name>
</gene>
<dbReference type="Proteomes" id="UP000004080">
    <property type="component" value="Unassembled WGS sequence"/>
</dbReference>
<dbReference type="eggNOG" id="ENOG5033JHZ">
    <property type="taxonomic scope" value="Bacteria"/>
</dbReference>
<keyword evidence="2" id="KW-1185">Reference proteome</keyword>
<name>I8UDL1_9BACL</name>
<dbReference type="OrthoDB" id="2859215at2"/>
<reference evidence="1 2" key="1">
    <citation type="journal article" date="2012" name="J. Bacteriol.">
        <title>Genome of Bacillus macauensis ZFHKF-1, a Long-Chain-Forming Bacterium.</title>
        <authorList>
            <person name="Cai L."/>
            <person name="Zhang T."/>
        </authorList>
    </citation>
    <scope>NUCLEOTIDE SEQUENCE [LARGE SCALE GENOMIC DNA]</scope>
    <source>
        <strain evidence="1 2">ZFHKF-1</strain>
    </source>
</reference>
<comment type="caution">
    <text evidence="1">The sequence shown here is derived from an EMBL/GenBank/DDBJ whole genome shotgun (WGS) entry which is preliminary data.</text>
</comment>
<evidence type="ECO:0000313" key="2">
    <source>
        <dbReference type="Proteomes" id="UP000004080"/>
    </source>
</evidence>
<dbReference type="RefSeq" id="WP_007202688.1">
    <property type="nucleotide sequence ID" value="NZ_AKKV01000028.1"/>
</dbReference>
<dbReference type="EMBL" id="AKKV01000028">
    <property type="protein sequence ID" value="EIT84975.1"/>
    <property type="molecule type" value="Genomic_DNA"/>
</dbReference>
<dbReference type="PATRIC" id="fig|1196324.3.peg.2666"/>